<evidence type="ECO:0000313" key="15">
    <source>
        <dbReference type="Proteomes" id="UP000887563"/>
    </source>
</evidence>
<name>A0A914KNY4_MELIC</name>
<evidence type="ECO:0000259" key="14">
    <source>
        <dbReference type="Pfam" id="PF14702"/>
    </source>
</evidence>
<dbReference type="WBParaSite" id="Minc3s00063g03193">
    <property type="protein sequence ID" value="Minc3s00063g03193"/>
    <property type="gene ID" value="Minc3s00063g03193"/>
</dbReference>
<feature type="domain" description="Glycogen debranching enzyme central" evidence="14">
    <location>
        <begin position="696"/>
        <end position="957"/>
    </location>
</feature>
<dbReference type="GO" id="GO:0005737">
    <property type="term" value="C:cytoplasm"/>
    <property type="evidence" value="ECO:0007669"/>
    <property type="project" value="UniProtKB-SubCell"/>
</dbReference>
<feature type="domain" description="Glycogen debranching enzyme C-terminal" evidence="12">
    <location>
        <begin position="1048"/>
        <end position="1490"/>
    </location>
</feature>
<proteinExistence type="inferred from homology"/>
<evidence type="ECO:0000256" key="4">
    <source>
        <dbReference type="ARBA" id="ARBA00004496"/>
    </source>
</evidence>
<dbReference type="SUPFAM" id="SSF48208">
    <property type="entry name" value="Six-hairpin glycosidases"/>
    <property type="match status" value="1"/>
</dbReference>
<dbReference type="Pfam" id="PF06202">
    <property type="entry name" value="GDE_C"/>
    <property type="match status" value="1"/>
</dbReference>
<dbReference type="GO" id="GO:0004134">
    <property type="term" value="F:4-alpha-glucanotransferase activity"/>
    <property type="evidence" value="ECO:0007669"/>
    <property type="project" value="UniProtKB-EC"/>
</dbReference>
<dbReference type="Gene3D" id="1.50.10.10">
    <property type="match status" value="1"/>
</dbReference>
<dbReference type="EC" id="2.4.1.25" evidence="5"/>
<dbReference type="InterPro" id="IPR008928">
    <property type="entry name" value="6-hairpin_glycosidase_sf"/>
</dbReference>
<dbReference type="EC" id="3.2.1.33" evidence="6"/>
<feature type="domain" description="Glycogen debranching enzyme glucanotransferase" evidence="13">
    <location>
        <begin position="127"/>
        <end position="558"/>
    </location>
</feature>
<comment type="catalytic activity">
    <reaction evidence="2">
        <text>Hydrolysis of (1-&gt;6)-alpha-D-glucosidic branch linkages in glycogen phosphorylase limit dextrin.</text>
        <dbReference type="EC" id="3.2.1.33"/>
    </reaction>
</comment>
<comment type="similarity">
    <text evidence="10">Belongs to the glycogen debranching enzyme family.</text>
</comment>
<keyword evidence="8" id="KW-0320">Glycogen biosynthesis</keyword>
<evidence type="ECO:0000256" key="8">
    <source>
        <dbReference type="ARBA" id="ARBA00023056"/>
    </source>
</evidence>
<dbReference type="Pfam" id="PF14702">
    <property type="entry name" value="hGDE_central"/>
    <property type="match status" value="1"/>
</dbReference>
<dbReference type="SUPFAM" id="SSF51445">
    <property type="entry name" value="(Trans)glycosidases"/>
    <property type="match status" value="1"/>
</dbReference>
<evidence type="ECO:0000259" key="12">
    <source>
        <dbReference type="Pfam" id="PF06202"/>
    </source>
</evidence>
<comment type="catalytic activity">
    <reaction evidence="1">
        <text>Transfers a segment of a (1-&gt;4)-alpha-D-glucan to a new position in an acceptor, which may be glucose or a (1-&gt;4)-alpha-D-glucan.</text>
        <dbReference type="EC" id="2.4.1.25"/>
    </reaction>
</comment>
<evidence type="ECO:0000256" key="5">
    <source>
        <dbReference type="ARBA" id="ARBA00012560"/>
    </source>
</evidence>
<dbReference type="Proteomes" id="UP000887563">
    <property type="component" value="Unplaced"/>
</dbReference>
<dbReference type="InterPro" id="IPR006421">
    <property type="entry name" value="Glycogen_debranch_met"/>
</dbReference>
<sequence>MSIYVNTTTLVIELNVGEFLETKVFRLEQGWKIHFKLGESLLGKAIHLNILDTDFDQVFPTFCDDAIKSLDSNNNFLVFECNTFGAYKYQFYADSSSSTLTKSTPLGSGYFTILPQWRIGKEQKLFSVNGLCTITFLTKLLGPLNEWEERLQVANKCCFNVIHLTPVQQLGISNSSYSIAEHDKLNPLFESDFDELERLISKIETDWNILTIQDVVWNHAAKNASWLQTHPECAYNLFNSPHLRPAYILDRALQQFSREISQGKWETRGIPSLINSEIHLNSIYSILKDEIIPKLKLEEFYQIDREEVLKCFENKIGDIYSKNEPLSIQTSGKTLNDILIIQDKEYRRLKSTVDIDAAIEWAVNNKNSDLSESINLFNAHLIYLNEQVKQTIDGHISAAIGAIMGHISYERVASHGPKKGLITDSSPLLTCYFLQPPHFSSQTWQEDESTLAYNPSLSPHIMAFNGWVMDCSNPLNNFAEFPSQIYLRRELICWGDSVKLNYGNSKEDCPFLWNYMENYTIKCAKIFNGLRIDNCHSTPIHVAEHLLKVARNVRKDLYVVAELFTGNEHLDNIFVNRLGISSLIREAQNAHNCNEQGRFVYRYGGDPVGAFHPKSVRPAPWDVAHALFYDQTHDNPSPIQKRTAYDSLPTAAMCAATCCATGTVRGYDEFYTKHIDVVNETRLYRKWSENNFEEAMFKARRIINELHYNLWNDGYTQTFVDQINEDITAITRHNPTNNESILLIANTCFSTFKWTPINDKAILIDGKIEKILFELKTVEKDILSQKSENNEISSKNNLLTGLLNFVVECYENVEFNASDAIEINLNENGKQYIKFKLFTSGSVIVLKINPTESTRNGCMLIKDIIENNSLIEETTKLLNSLTLYDFNFLLFRCESEELATLSTGSYQIPNFGKLPYCGFMGIRQLLVNIQSSRDLGHPFCENLRQGTWLIEYSINRLKRFSPTLEKFAILLEHAFNLLKNFPHHLRPCYFEMIFTYFYVAIERVFLEKIFSQSPTLPRIRIVQLLCIASNAFVAHIPNALLPPLANNKDNKISLSAGLPHFAEGIWRNWGRDTFIALPGIFLLTGRFEDAKNCILAYAGTLRHGLIPNLLAEGKAPRYNCRDAVWFWIVAIIRYIETAPDGVKILQEQVLRLYPTDDSKGEDLKTEPLHCTIYEALCRHFEGINFRERNAGHQIDEHMRDEGFNVQAYICPETGLIFGGNLWNCGTWMDKMGSSSNGGNKGEPATPRDGAAVELQGLAFCVAKALDNYSNEGKFPYKELKNDSLAISLSWSDWASKIQKSFLEHFYIPETCTDKYVNRKGIIKDSFKSSLGYTDYQLRPNFCIALDVAPNLIDPNLAWNALECAGNILAINAPLGICTLDPKDWAYNGYYNNSDDGNNKVTAKGWNYHQGPEWLWVACAYMSAKLKIASLLYKNGRKLEWQQTLDEIRRRLYRYEKILTNGEWASLPELTNARGEKCGDSCPAQAWSVGYALDVIETMRKCQEEALSLHTYRGALLMN</sequence>
<dbReference type="NCBIfam" id="TIGR01531">
    <property type="entry name" value="glyc_debranch"/>
    <property type="match status" value="1"/>
</dbReference>
<dbReference type="PANTHER" id="PTHR10569:SF2">
    <property type="entry name" value="GLYCOGEN DEBRANCHING ENZYME"/>
    <property type="match status" value="1"/>
</dbReference>
<evidence type="ECO:0000256" key="3">
    <source>
        <dbReference type="ARBA" id="ARBA00003530"/>
    </source>
</evidence>
<dbReference type="Gene3D" id="3.20.20.80">
    <property type="entry name" value="Glycosidases"/>
    <property type="match status" value="2"/>
</dbReference>
<evidence type="ECO:0000256" key="6">
    <source>
        <dbReference type="ARBA" id="ARBA00012778"/>
    </source>
</evidence>
<dbReference type="Pfam" id="PF14701">
    <property type="entry name" value="hDGE_amylase"/>
    <property type="match status" value="1"/>
</dbReference>
<organism evidence="15 16">
    <name type="scientific">Meloidogyne incognita</name>
    <name type="common">Southern root-knot nematode worm</name>
    <name type="synonym">Oxyuris incognita</name>
    <dbReference type="NCBI Taxonomy" id="6306"/>
    <lineage>
        <taxon>Eukaryota</taxon>
        <taxon>Metazoa</taxon>
        <taxon>Ecdysozoa</taxon>
        <taxon>Nematoda</taxon>
        <taxon>Chromadorea</taxon>
        <taxon>Rhabditida</taxon>
        <taxon>Tylenchina</taxon>
        <taxon>Tylenchomorpha</taxon>
        <taxon>Tylenchoidea</taxon>
        <taxon>Meloidogynidae</taxon>
        <taxon>Meloidogyninae</taxon>
        <taxon>Meloidogyne</taxon>
        <taxon>Meloidogyne incognita group</taxon>
    </lineage>
</organism>
<protein>
    <recommendedName>
        <fullName evidence="7">Glycogen debranching enzyme</fullName>
        <ecNumber evidence="5">2.4.1.25</ecNumber>
        <ecNumber evidence="6">3.2.1.33</ecNumber>
    </recommendedName>
    <alternativeName>
        <fullName evidence="11">Glycogen debrancher</fullName>
    </alternativeName>
</protein>
<dbReference type="GO" id="GO:0005978">
    <property type="term" value="P:glycogen biosynthetic process"/>
    <property type="evidence" value="ECO:0007669"/>
    <property type="project" value="UniProtKB-KW"/>
</dbReference>
<comment type="subcellular location">
    <subcellularLocation>
        <location evidence="4">Cytoplasm</location>
    </subcellularLocation>
</comment>
<dbReference type="InterPro" id="IPR032792">
    <property type="entry name" value="AGL_glucanoTrfase"/>
</dbReference>
<dbReference type="InterPro" id="IPR032788">
    <property type="entry name" value="AGL_central"/>
</dbReference>
<evidence type="ECO:0000256" key="1">
    <source>
        <dbReference type="ARBA" id="ARBA00000439"/>
    </source>
</evidence>
<dbReference type="CDD" id="cd11327">
    <property type="entry name" value="AmyAc_Glg_debranch_2"/>
    <property type="match status" value="1"/>
</dbReference>
<evidence type="ECO:0000256" key="11">
    <source>
        <dbReference type="ARBA" id="ARBA00031477"/>
    </source>
</evidence>
<evidence type="ECO:0000259" key="13">
    <source>
        <dbReference type="Pfam" id="PF14701"/>
    </source>
</evidence>
<comment type="function">
    <text evidence="3">Multifunctional enzyme acting as 1,4-alpha-D-glucan:1,4-alpha-D-glucan 4-alpha-D-glycosyltransferase and amylo-1,6-glucosidase in glycogen degradation.</text>
</comment>
<dbReference type="PANTHER" id="PTHR10569">
    <property type="entry name" value="GLYCOGEN DEBRANCHING ENZYME"/>
    <property type="match status" value="1"/>
</dbReference>
<accession>A0A914KNY4</accession>
<dbReference type="InterPro" id="IPR010401">
    <property type="entry name" value="AGL/Gdb1"/>
</dbReference>
<dbReference type="GO" id="GO:0005980">
    <property type="term" value="P:glycogen catabolic process"/>
    <property type="evidence" value="ECO:0007669"/>
    <property type="project" value="InterPro"/>
</dbReference>
<evidence type="ECO:0000313" key="16">
    <source>
        <dbReference type="WBParaSite" id="Minc3s00063g03193"/>
    </source>
</evidence>
<keyword evidence="9" id="KW-0511">Multifunctional enzyme</keyword>
<dbReference type="FunFam" id="3.20.20.80:FF:000070">
    <property type="entry name" value="GDB1p Glycogen debranching enzyme"/>
    <property type="match status" value="1"/>
</dbReference>
<keyword evidence="15" id="KW-1185">Reference proteome</keyword>
<evidence type="ECO:0000256" key="10">
    <source>
        <dbReference type="ARBA" id="ARBA00025780"/>
    </source>
</evidence>
<evidence type="ECO:0000256" key="7">
    <source>
        <dbReference type="ARBA" id="ARBA00020723"/>
    </source>
</evidence>
<dbReference type="GO" id="GO:0004135">
    <property type="term" value="F:amylo-alpha-1,6-glucosidase activity"/>
    <property type="evidence" value="ECO:0007669"/>
    <property type="project" value="UniProtKB-EC"/>
</dbReference>
<evidence type="ECO:0000256" key="9">
    <source>
        <dbReference type="ARBA" id="ARBA00023268"/>
    </source>
</evidence>
<dbReference type="InterPro" id="IPR032790">
    <property type="entry name" value="GDE_C"/>
</dbReference>
<evidence type="ECO:0000256" key="2">
    <source>
        <dbReference type="ARBA" id="ARBA00000927"/>
    </source>
</evidence>
<dbReference type="InterPro" id="IPR012341">
    <property type="entry name" value="6hp_glycosidase-like_sf"/>
</dbReference>
<reference evidence="16" key="1">
    <citation type="submission" date="2022-11" db="UniProtKB">
        <authorList>
            <consortium name="WormBaseParasite"/>
        </authorList>
    </citation>
    <scope>IDENTIFICATION</scope>
</reference>
<dbReference type="InterPro" id="IPR017853">
    <property type="entry name" value="GH"/>
</dbReference>